<keyword evidence="8" id="KW-0547">Nucleotide-binding</keyword>
<dbReference type="NCBIfam" id="TIGR00084">
    <property type="entry name" value="ruvA"/>
    <property type="match status" value="1"/>
</dbReference>
<dbReference type="SUPFAM" id="SSF47781">
    <property type="entry name" value="RuvA domain 2-like"/>
    <property type="match status" value="1"/>
</dbReference>
<evidence type="ECO:0000256" key="2">
    <source>
        <dbReference type="ARBA" id="ARBA00022763"/>
    </source>
</evidence>
<feature type="region of interest" description="Domain III" evidence="6">
    <location>
        <begin position="156"/>
        <end position="209"/>
    </location>
</feature>
<dbReference type="Gene3D" id="1.10.150.20">
    <property type="entry name" value="5' to 3' exonuclease, C-terminal subdomain"/>
    <property type="match status" value="1"/>
</dbReference>
<evidence type="ECO:0000259" key="7">
    <source>
        <dbReference type="SMART" id="SM00278"/>
    </source>
</evidence>
<reference evidence="8 9" key="1">
    <citation type="journal article" date="2019" name="Int. J. Syst. Evol. Microbiol.">
        <title>The Global Catalogue of Microorganisms (GCM) 10K type strain sequencing project: providing services to taxonomists for standard genome sequencing and annotation.</title>
        <authorList>
            <consortium name="The Broad Institute Genomics Platform"/>
            <consortium name="The Broad Institute Genome Sequencing Center for Infectious Disease"/>
            <person name="Wu L."/>
            <person name="Ma J."/>
        </authorList>
    </citation>
    <scope>NUCLEOTIDE SEQUENCE [LARGE SCALE GENOMIC DNA]</scope>
    <source>
        <strain evidence="8 9">JCM 12389</strain>
    </source>
</reference>
<dbReference type="InterPro" id="IPR003583">
    <property type="entry name" value="Hlx-hairpin-Hlx_DNA-bd_motif"/>
</dbReference>
<keyword evidence="8" id="KW-0378">Hydrolase</keyword>
<dbReference type="Proteomes" id="UP001500880">
    <property type="component" value="Unassembled WGS sequence"/>
</dbReference>
<dbReference type="SUPFAM" id="SSF50249">
    <property type="entry name" value="Nucleic acid-binding proteins"/>
    <property type="match status" value="1"/>
</dbReference>
<dbReference type="Pfam" id="PF14520">
    <property type="entry name" value="HHH_5"/>
    <property type="match status" value="1"/>
</dbReference>
<keyword evidence="9" id="KW-1185">Reference proteome</keyword>
<keyword evidence="3 6" id="KW-0238">DNA-binding</keyword>
<evidence type="ECO:0000256" key="6">
    <source>
        <dbReference type="HAMAP-Rule" id="MF_00031"/>
    </source>
</evidence>
<dbReference type="InterPro" id="IPR012340">
    <property type="entry name" value="NA-bd_OB-fold"/>
</dbReference>
<feature type="domain" description="Helix-hairpin-helix DNA-binding motif class 1" evidence="7">
    <location>
        <begin position="107"/>
        <end position="126"/>
    </location>
</feature>
<evidence type="ECO:0000313" key="9">
    <source>
        <dbReference type="Proteomes" id="UP001500880"/>
    </source>
</evidence>
<comment type="similarity">
    <text evidence="6">Belongs to the RuvA family.</text>
</comment>
<dbReference type="InterPro" id="IPR011114">
    <property type="entry name" value="RuvA_C"/>
</dbReference>
<dbReference type="GO" id="GO:0004386">
    <property type="term" value="F:helicase activity"/>
    <property type="evidence" value="ECO:0007669"/>
    <property type="project" value="UniProtKB-KW"/>
</dbReference>
<keyword evidence="4 6" id="KW-0233">DNA recombination</keyword>
<evidence type="ECO:0000256" key="3">
    <source>
        <dbReference type="ARBA" id="ARBA00023125"/>
    </source>
</evidence>
<comment type="caution">
    <text evidence="8">The sequence shown here is derived from an EMBL/GenBank/DDBJ whole genome shotgun (WGS) entry which is preliminary data.</text>
</comment>
<dbReference type="Pfam" id="PF01330">
    <property type="entry name" value="RuvA_N"/>
    <property type="match status" value="1"/>
</dbReference>
<evidence type="ECO:0000256" key="4">
    <source>
        <dbReference type="ARBA" id="ARBA00023172"/>
    </source>
</evidence>
<protein>
    <recommendedName>
        <fullName evidence="6">Holliday junction branch migration complex subunit RuvA</fullName>
    </recommendedName>
</protein>
<dbReference type="InterPro" id="IPR013849">
    <property type="entry name" value="DNA_helicase_Holl-junc_RuvA_I"/>
</dbReference>
<evidence type="ECO:0000256" key="1">
    <source>
        <dbReference type="ARBA" id="ARBA00022490"/>
    </source>
</evidence>
<dbReference type="EMBL" id="BAAADO010000001">
    <property type="protein sequence ID" value="GAA0483363.1"/>
    <property type="molecule type" value="Genomic_DNA"/>
</dbReference>
<keyword evidence="2 6" id="KW-0227">DNA damage</keyword>
<dbReference type="HAMAP" id="MF_00031">
    <property type="entry name" value="DNA_HJ_migration_RuvA"/>
    <property type="match status" value="1"/>
</dbReference>
<dbReference type="SUPFAM" id="SSF46929">
    <property type="entry name" value="DNA helicase RuvA subunit, C-terminal domain"/>
    <property type="match status" value="1"/>
</dbReference>
<sequence length="209" mass="23348">MIAFLEGKIDAIDESSVFVVVNGLGYEVVCANPFQFQHLQNEFVRIYTYHYIREDQQILYGFKQYEEKQLFAKLLNVSGIGPKGALSILASTSVHDIAVAIEQEDEKLLTQFPGVGKKTARQMILDLKGKVAEWMNGSADIPQNANAKGEDKPSDSNQEVLNEALEALKALGYSDREIKRITPQLRQSDSTTIDEYVKTGLSLMVQKNS</sequence>
<dbReference type="InterPro" id="IPR010994">
    <property type="entry name" value="RuvA_2-like"/>
</dbReference>
<dbReference type="RefSeq" id="WP_343837272.1">
    <property type="nucleotide sequence ID" value="NZ_BAAADO010000001.1"/>
</dbReference>
<comment type="subunit">
    <text evidence="6">Homotetramer. Forms an RuvA(8)-RuvB(12)-Holliday junction (HJ) complex. HJ DNA is sandwiched between 2 RuvA tetramers; dsDNA enters through RuvA and exits via RuvB. An RuvB hexamer assembles on each DNA strand where it exits the tetramer. Each RuvB hexamer is contacted by two RuvA subunits (via domain III) on 2 adjacent RuvB subunits; this complex drives branch migration. In the full resolvosome a probable DNA-RuvA(4)-RuvB(12)-RuvC(2) complex forms which resolves the HJ.</text>
</comment>
<feature type="domain" description="Helix-hairpin-helix DNA-binding motif class 1" evidence="7">
    <location>
        <begin position="72"/>
        <end position="91"/>
    </location>
</feature>
<dbReference type="InterPro" id="IPR036267">
    <property type="entry name" value="RuvA_C_sf"/>
</dbReference>
<comment type="domain">
    <text evidence="6">Has three domains with a flexible linker between the domains II and III and assumes an 'L' shape. Domain III is highly mobile and contacts RuvB.</text>
</comment>
<proteinExistence type="inferred from homology"/>
<dbReference type="Pfam" id="PF07499">
    <property type="entry name" value="RuvA_C"/>
    <property type="match status" value="1"/>
</dbReference>
<evidence type="ECO:0000256" key="5">
    <source>
        <dbReference type="ARBA" id="ARBA00023204"/>
    </source>
</evidence>
<comment type="caution">
    <text evidence="6">Lacks conserved residue(s) required for the propagation of feature annotation.</text>
</comment>
<keyword evidence="8" id="KW-0347">Helicase</keyword>
<comment type="function">
    <text evidence="6">The RuvA-RuvB-RuvC complex processes Holliday junction (HJ) DNA during genetic recombination and DNA repair, while the RuvA-RuvB complex plays an important role in the rescue of blocked DNA replication forks via replication fork reversal (RFR). RuvA specifically binds to HJ cruciform DNA, conferring on it an open structure. The RuvB hexamer acts as an ATP-dependent pump, pulling dsDNA into and through the RuvAB complex. HJ branch migration allows RuvC to scan DNA until it finds its consensus sequence, where it cleaves and resolves the cruciform DNA.</text>
</comment>
<keyword evidence="5 6" id="KW-0234">DNA repair</keyword>
<dbReference type="Gene3D" id="2.40.50.140">
    <property type="entry name" value="Nucleic acid-binding proteins"/>
    <property type="match status" value="1"/>
</dbReference>
<organism evidence="8 9">
    <name type="scientific">Salinibacillus aidingensis</name>
    <dbReference type="NCBI Taxonomy" id="237684"/>
    <lineage>
        <taxon>Bacteria</taxon>
        <taxon>Bacillati</taxon>
        <taxon>Bacillota</taxon>
        <taxon>Bacilli</taxon>
        <taxon>Bacillales</taxon>
        <taxon>Bacillaceae</taxon>
        <taxon>Salinibacillus</taxon>
    </lineage>
</organism>
<accession>A0ABN1ATX3</accession>
<dbReference type="CDD" id="cd14332">
    <property type="entry name" value="UBA_RuvA_C"/>
    <property type="match status" value="1"/>
</dbReference>
<dbReference type="InterPro" id="IPR000085">
    <property type="entry name" value="RuvA"/>
</dbReference>
<keyword evidence="8" id="KW-0067">ATP-binding</keyword>
<comment type="subcellular location">
    <subcellularLocation>
        <location evidence="6">Cytoplasm</location>
    </subcellularLocation>
</comment>
<keyword evidence="1 6" id="KW-0963">Cytoplasm</keyword>
<name>A0ABN1ATX3_9BACI</name>
<gene>
    <name evidence="6 8" type="primary">ruvA</name>
    <name evidence="8" type="ORF">GCM10008986_05520</name>
</gene>
<evidence type="ECO:0000313" key="8">
    <source>
        <dbReference type="EMBL" id="GAA0483363.1"/>
    </source>
</evidence>
<dbReference type="SMART" id="SM00278">
    <property type="entry name" value="HhH1"/>
    <property type="match status" value="2"/>
</dbReference>